<feature type="compositionally biased region" description="Basic residues" evidence="1">
    <location>
        <begin position="10"/>
        <end position="22"/>
    </location>
</feature>
<accession>A0AAE1XA85</accession>
<comment type="caution">
    <text evidence="2">The sequence shown here is derived from an EMBL/GenBank/DDBJ whole genome shotgun (WGS) entry which is preliminary data.</text>
</comment>
<feature type="region of interest" description="Disordered" evidence="1">
    <location>
        <begin position="1"/>
        <end position="25"/>
    </location>
</feature>
<organism evidence="2 3">
    <name type="scientific">Sesamum angolense</name>
    <dbReference type="NCBI Taxonomy" id="2727404"/>
    <lineage>
        <taxon>Eukaryota</taxon>
        <taxon>Viridiplantae</taxon>
        <taxon>Streptophyta</taxon>
        <taxon>Embryophyta</taxon>
        <taxon>Tracheophyta</taxon>
        <taxon>Spermatophyta</taxon>
        <taxon>Magnoliopsida</taxon>
        <taxon>eudicotyledons</taxon>
        <taxon>Gunneridae</taxon>
        <taxon>Pentapetalae</taxon>
        <taxon>asterids</taxon>
        <taxon>lamiids</taxon>
        <taxon>Lamiales</taxon>
        <taxon>Pedaliaceae</taxon>
        <taxon>Sesamum</taxon>
    </lineage>
</organism>
<dbReference type="EMBL" id="JACGWL010000002">
    <property type="protein sequence ID" value="KAK4407821.1"/>
    <property type="molecule type" value="Genomic_DNA"/>
</dbReference>
<evidence type="ECO:0000256" key="1">
    <source>
        <dbReference type="SAM" id="MobiDB-lite"/>
    </source>
</evidence>
<dbReference type="AlphaFoldDB" id="A0AAE1XA85"/>
<proteinExistence type="predicted"/>
<keyword evidence="3" id="KW-1185">Reference proteome</keyword>
<name>A0AAE1XA85_9LAMI</name>
<sequence length="157" mass="17517">MLEEEEGKGKGKGHHSHCKSRGRPGVIEERAKEKGWLEVLETSKKLSKDEMILRLGDGKAVAAEAMGSINLVIGDHIQIVLKDSAAKLLNMAPSKTVPQTSYKIWHGKPASYKYLGVWGSLAYIKRLVGDKLDSRSSLCRFIGYPKETARYYFYDSS</sequence>
<evidence type="ECO:0000313" key="2">
    <source>
        <dbReference type="EMBL" id="KAK4407821.1"/>
    </source>
</evidence>
<reference evidence="2" key="2">
    <citation type="journal article" date="2024" name="Plant">
        <title>Genomic evolution and insights into agronomic trait innovations of Sesamum species.</title>
        <authorList>
            <person name="Miao H."/>
            <person name="Wang L."/>
            <person name="Qu L."/>
            <person name="Liu H."/>
            <person name="Sun Y."/>
            <person name="Le M."/>
            <person name="Wang Q."/>
            <person name="Wei S."/>
            <person name="Zheng Y."/>
            <person name="Lin W."/>
            <person name="Duan Y."/>
            <person name="Cao H."/>
            <person name="Xiong S."/>
            <person name="Wang X."/>
            <person name="Wei L."/>
            <person name="Li C."/>
            <person name="Ma Q."/>
            <person name="Ju M."/>
            <person name="Zhao R."/>
            <person name="Li G."/>
            <person name="Mu C."/>
            <person name="Tian Q."/>
            <person name="Mei H."/>
            <person name="Zhang T."/>
            <person name="Gao T."/>
            <person name="Zhang H."/>
        </authorList>
    </citation>
    <scope>NUCLEOTIDE SEQUENCE</scope>
    <source>
        <strain evidence="2">K16</strain>
    </source>
</reference>
<dbReference type="Proteomes" id="UP001289374">
    <property type="component" value="Unassembled WGS sequence"/>
</dbReference>
<reference evidence="2" key="1">
    <citation type="submission" date="2020-06" db="EMBL/GenBank/DDBJ databases">
        <authorList>
            <person name="Li T."/>
            <person name="Hu X."/>
            <person name="Zhang T."/>
            <person name="Song X."/>
            <person name="Zhang H."/>
            <person name="Dai N."/>
            <person name="Sheng W."/>
            <person name="Hou X."/>
            <person name="Wei L."/>
        </authorList>
    </citation>
    <scope>NUCLEOTIDE SEQUENCE</scope>
    <source>
        <strain evidence="2">K16</strain>
        <tissue evidence="2">Leaf</tissue>
    </source>
</reference>
<protein>
    <submittedName>
        <fullName evidence="2">Uncharacterized protein</fullName>
    </submittedName>
</protein>
<evidence type="ECO:0000313" key="3">
    <source>
        <dbReference type="Proteomes" id="UP001289374"/>
    </source>
</evidence>
<gene>
    <name evidence="2" type="ORF">Sango_0363100</name>
</gene>